<keyword evidence="4" id="KW-0720">Serine protease</keyword>
<keyword evidence="6" id="KW-1185">Reference proteome</keyword>
<dbReference type="AlphaFoldDB" id="A0A392RLJ7"/>
<organism evidence="5 6">
    <name type="scientific">Trifolium medium</name>
    <dbReference type="NCBI Taxonomy" id="97028"/>
    <lineage>
        <taxon>Eukaryota</taxon>
        <taxon>Viridiplantae</taxon>
        <taxon>Streptophyta</taxon>
        <taxon>Embryophyta</taxon>
        <taxon>Tracheophyta</taxon>
        <taxon>Spermatophyta</taxon>
        <taxon>Magnoliopsida</taxon>
        <taxon>eudicotyledons</taxon>
        <taxon>Gunneridae</taxon>
        <taxon>Pentapetalae</taxon>
        <taxon>rosids</taxon>
        <taxon>fabids</taxon>
        <taxon>Fabales</taxon>
        <taxon>Fabaceae</taxon>
        <taxon>Papilionoideae</taxon>
        <taxon>50 kb inversion clade</taxon>
        <taxon>NPAAA clade</taxon>
        <taxon>Hologalegina</taxon>
        <taxon>IRL clade</taxon>
        <taxon>Trifolieae</taxon>
        <taxon>Trifolium</taxon>
    </lineage>
</organism>
<reference evidence="5 6" key="1">
    <citation type="journal article" date="2018" name="Front. Plant Sci.">
        <title>Red Clover (Trifolium pratense) and Zigzag Clover (T. medium) - A Picture of Genomic Similarities and Differences.</title>
        <authorList>
            <person name="Dluhosova J."/>
            <person name="Istvanek J."/>
            <person name="Nedelnik J."/>
            <person name="Repkova J."/>
        </authorList>
    </citation>
    <scope>NUCLEOTIDE SEQUENCE [LARGE SCALE GENOMIC DNA]</scope>
    <source>
        <strain evidence="6">cv. 10/8</strain>
        <tissue evidence="5">Leaf</tissue>
    </source>
</reference>
<keyword evidence="3" id="KW-0378">Hydrolase</keyword>
<evidence type="ECO:0000313" key="5">
    <source>
        <dbReference type="EMBL" id="MCI37072.1"/>
    </source>
</evidence>
<feature type="non-terminal residue" evidence="5">
    <location>
        <position position="125"/>
    </location>
</feature>
<dbReference type="GO" id="GO:0006508">
    <property type="term" value="P:proteolysis"/>
    <property type="evidence" value="ECO:0007669"/>
    <property type="project" value="UniProtKB-KW"/>
</dbReference>
<dbReference type="GO" id="GO:0008236">
    <property type="term" value="F:serine-type peptidase activity"/>
    <property type="evidence" value="ECO:0007669"/>
    <property type="project" value="UniProtKB-KW"/>
</dbReference>
<evidence type="ECO:0000256" key="1">
    <source>
        <dbReference type="ARBA" id="ARBA00008683"/>
    </source>
</evidence>
<name>A0A392RLJ7_9FABA</name>
<evidence type="ECO:0000256" key="3">
    <source>
        <dbReference type="ARBA" id="ARBA00022801"/>
    </source>
</evidence>
<dbReference type="Gene3D" id="3.90.226.10">
    <property type="entry name" value="2-enoyl-CoA Hydratase, Chain A, domain 1"/>
    <property type="match status" value="1"/>
</dbReference>
<dbReference type="PANTHER" id="PTHR33209:SF1">
    <property type="entry name" value="PEPTIDASE S49 DOMAIN-CONTAINING PROTEIN"/>
    <property type="match status" value="1"/>
</dbReference>
<feature type="non-terminal residue" evidence="5">
    <location>
        <position position="1"/>
    </location>
</feature>
<dbReference type="Proteomes" id="UP000265520">
    <property type="component" value="Unassembled WGS sequence"/>
</dbReference>
<evidence type="ECO:0000256" key="4">
    <source>
        <dbReference type="ARBA" id="ARBA00022825"/>
    </source>
</evidence>
<dbReference type="SUPFAM" id="SSF52096">
    <property type="entry name" value="ClpP/crotonase"/>
    <property type="match status" value="1"/>
</dbReference>
<sequence>IACACDEIFAPPSARDEIYTSHNASVGFTVHNLSYLNFVRGLYDNPYGNLYNGVEDSPETLTALLDNIYSNWLDKVSSSRGKKREEVENFINEGVYHVDKLKEEGFISSLVYDDEIITLLKGRLE</sequence>
<keyword evidence="2 5" id="KW-0645">Protease</keyword>
<evidence type="ECO:0000313" key="6">
    <source>
        <dbReference type="Proteomes" id="UP000265520"/>
    </source>
</evidence>
<dbReference type="PANTHER" id="PTHR33209">
    <property type="entry name" value="PROTEASE 4"/>
    <property type="match status" value="1"/>
</dbReference>
<dbReference type="EMBL" id="LXQA010240534">
    <property type="protein sequence ID" value="MCI37072.1"/>
    <property type="molecule type" value="Genomic_DNA"/>
</dbReference>
<dbReference type="InterPro" id="IPR029045">
    <property type="entry name" value="ClpP/crotonase-like_dom_sf"/>
</dbReference>
<comment type="similarity">
    <text evidence="1">Belongs to the peptidase S49 family.</text>
</comment>
<comment type="caution">
    <text evidence="5">The sequence shown here is derived from an EMBL/GenBank/DDBJ whole genome shotgun (WGS) entry which is preliminary data.</text>
</comment>
<protein>
    <submittedName>
        <fullName evidence="5">Protease 4-like</fullName>
    </submittedName>
</protein>
<evidence type="ECO:0000256" key="2">
    <source>
        <dbReference type="ARBA" id="ARBA00022670"/>
    </source>
</evidence>
<accession>A0A392RLJ7</accession>
<proteinExistence type="inferred from homology"/>